<reference evidence="4" key="1">
    <citation type="journal article" date="2023" name="Science">
        <title>Elucidation of the pathway for biosynthesis of saponin adjuvants from the soapbark tree.</title>
        <authorList>
            <person name="Reed J."/>
            <person name="Orme A."/>
            <person name="El-Demerdash A."/>
            <person name="Owen C."/>
            <person name="Martin L.B.B."/>
            <person name="Misra R.C."/>
            <person name="Kikuchi S."/>
            <person name="Rejzek M."/>
            <person name="Martin A.C."/>
            <person name="Harkess A."/>
            <person name="Leebens-Mack J."/>
            <person name="Louveau T."/>
            <person name="Stephenson M.J."/>
            <person name="Osbourn A."/>
        </authorList>
    </citation>
    <scope>NUCLEOTIDE SEQUENCE</scope>
    <source>
        <strain evidence="4">S10</strain>
    </source>
</reference>
<dbReference type="GO" id="GO:0008270">
    <property type="term" value="F:zinc ion binding"/>
    <property type="evidence" value="ECO:0007669"/>
    <property type="project" value="UniProtKB-KW"/>
</dbReference>
<dbReference type="Pfam" id="PF03108">
    <property type="entry name" value="DBD_Tnp_Mut"/>
    <property type="match status" value="1"/>
</dbReference>
<dbReference type="KEGG" id="qsa:O6P43_009966"/>
<gene>
    <name evidence="4" type="ORF">O6P43_009966</name>
</gene>
<keyword evidence="1" id="KW-0862">Zinc</keyword>
<protein>
    <submittedName>
        <fullName evidence="4">Transposon protein, putative, Mutator sub-class</fullName>
    </submittedName>
</protein>
<feature type="region of interest" description="Disordered" evidence="2">
    <location>
        <begin position="731"/>
        <end position="752"/>
    </location>
</feature>
<keyword evidence="1" id="KW-0863">Zinc-finger</keyword>
<evidence type="ECO:0000313" key="4">
    <source>
        <dbReference type="EMBL" id="KAJ7972016.1"/>
    </source>
</evidence>
<name>A0AAD7PZJ6_QUISA</name>
<dbReference type="InterPro" id="IPR018289">
    <property type="entry name" value="MULE_transposase_dom"/>
</dbReference>
<dbReference type="PANTHER" id="PTHR31973:SF195">
    <property type="entry name" value="MUDR FAMILY TRANSPOSASE"/>
    <property type="match status" value="1"/>
</dbReference>
<proteinExistence type="predicted"/>
<evidence type="ECO:0000313" key="5">
    <source>
        <dbReference type="Proteomes" id="UP001163823"/>
    </source>
</evidence>
<dbReference type="GO" id="GO:0003676">
    <property type="term" value="F:nucleic acid binding"/>
    <property type="evidence" value="ECO:0007669"/>
    <property type="project" value="InterPro"/>
</dbReference>
<dbReference type="PROSITE" id="PS50158">
    <property type="entry name" value="ZF_CCHC"/>
    <property type="match status" value="1"/>
</dbReference>
<accession>A0AAD7PZJ6</accession>
<dbReference type="InterPro" id="IPR004332">
    <property type="entry name" value="Transposase_MuDR"/>
</dbReference>
<dbReference type="Pfam" id="PF10551">
    <property type="entry name" value="MULE"/>
    <property type="match status" value="1"/>
</dbReference>
<dbReference type="Proteomes" id="UP001163823">
    <property type="component" value="Chromosome 4"/>
</dbReference>
<comment type="caution">
    <text evidence="4">The sequence shown here is derived from an EMBL/GenBank/DDBJ whole genome shotgun (WGS) entry which is preliminary data.</text>
</comment>
<sequence>MGDNTSIGIMCYVNGEMKKGLNGVEYDCPPVKCMRVLLGINYEQFHARLCKALHVDCTTEYLKIICRYPNQLHNAIHYQPINVNDDEDLETMLQFAVEQGRSFSLEFYLEKNNLSDVQHSSGFGLEDGVCETQSTIIESPSCPVHQEDIQDHTTPNHVHREEIRCQKILSPIHRELSQFDIPPASTELDPQAPVFDDPHTGEFPQLAGDDDDPKINIDSEYCDDPEFTEEDVCNECVPDQIFTEINIVEAVVTDDDHVARGQRFLHEDFYKGQIFGTKADIMKTVKYWHIEKHVAFIVVESNRSVWDIKCKVHDQGCKWRLRASKSKRHGLFKVTKLVTPHTCVYHGLSQDHYNLNKGLIVELIKNKIREHPETSGSELQSHVTDRFGYEVHMNKIWKAKKKAIELVFGSWEESYNKLPKFLNAIRATNPGTKFEWKTYKTANPSEVIFHRVFWAFGPSIESFKHCKPLIQVDGAFLHGKYKGKLLIACGVDGAHSVMPLAFAVVEDENNDSWSWFLLCLRKHVTQRDGICLMSDRHPGIIAAVNDSTIGWTEPRAYHRFCLRHIANNFQAAKKNMTAKNLVLRAGYQVEPYKLHKCMEDLNKLGSDFGSWFADCPFEKWTMAYDGSRRFGFMTNELAECFDYLLKGARQVPITAMVRLIFCRCVKYFVNNQTETAAHTESGHIPMMHEDEWPEYKFPHVLPDITKLRTQGRPPSPQCGKQRCGKQRCGKCRQEGHNKKRCPNDAQGQSSNA</sequence>
<evidence type="ECO:0000256" key="1">
    <source>
        <dbReference type="PROSITE-ProRule" id="PRU00047"/>
    </source>
</evidence>
<evidence type="ECO:0000259" key="3">
    <source>
        <dbReference type="PROSITE" id="PS50158"/>
    </source>
</evidence>
<organism evidence="4 5">
    <name type="scientific">Quillaja saponaria</name>
    <name type="common">Soap bark tree</name>
    <dbReference type="NCBI Taxonomy" id="32244"/>
    <lineage>
        <taxon>Eukaryota</taxon>
        <taxon>Viridiplantae</taxon>
        <taxon>Streptophyta</taxon>
        <taxon>Embryophyta</taxon>
        <taxon>Tracheophyta</taxon>
        <taxon>Spermatophyta</taxon>
        <taxon>Magnoliopsida</taxon>
        <taxon>eudicotyledons</taxon>
        <taxon>Gunneridae</taxon>
        <taxon>Pentapetalae</taxon>
        <taxon>rosids</taxon>
        <taxon>fabids</taxon>
        <taxon>Fabales</taxon>
        <taxon>Quillajaceae</taxon>
        <taxon>Quillaja</taxon>
    </lineage>
</organism>
<keyword evidence="5" id="KW-1185">Reference proteome</keyword>
<evidence type="ECO:0000256" key="2">
    <source>
        <dbReference type="SAM" id="MobiDB-lite"/>
    </source>
</evidence>
<keyword evidence="1" id="KW-0479">Metal-binding</keyword>
<feature type="region of interest" description="Disordered" evidence="2">
    <location>
        <begin position="706"/>
        <end position="725"/>
    </location>
</feature>
<dbReference type="PANTHER" id="PTHR31973">
    <property type="entry name" value="POLYPROTEIN, PUTATIVE-RELATED"/>
    <property type="match status" value="1"/>
</dbReference>
<dbReference type="EMBL" id="JARAOO010000004">
    <property type="protein sequence ID" value="KAJ7972016.1"/>
    <property type="molecule type" value="Genomic_DNA"/>
</dbReference>
<feature type="domain" description="CCHC-type" evidence="3">
    <location>
        <begin position="727"/>
        <end position="743"/>
    </location>
</feature>
<dbReference type="InterPro" id="IPR001878">
    <property type="entry name" value="Znf_CCHC"/>
</dbReference>
<dbReference type="AlphaFoldDB" id="A0AAD7PZJ6"/>